<dbReference type="EMBL" id="BEGY01000099">
    <property type="protein sequence ID" value="GAX83442.1"/>
    <property type="molecule type" value="Genomic_DNA"/>
</dbReference>
<reference evidence="1 2" key="1">
    <citation type="submission" date="2017-08" db="EMBL/GenBank/DDBJ databases">
        <title>Acidophilic green algal genome provides insights into adaptation to an acidic environment.</title>
        <authorList>
            <person name="Hirooka S."/>
            <person name="Hirose Y."/>
            <person name="Kanesaki Y."/>
            <person name="Higuchi S."/>
            <person name="Fujiwara T."/>
            <person name="Onuma R."/>
            <person name="Era A."/>
            <person name="Ohbayashi R."/>
            <person name="Uzuka A."/>
            <person name="Nozaki H."/>
            <person name="Yoshikawa H."/>
            <person name="Miyagishima S.Y."/>
        </authorList>
    </citation>
    <scope>NUCLEOTIDE SEQUENCE [LARGE SCALE GENOMIC DNA]</scope>
    <source>
        <strain evidence="1 2">NIES-2499</strain>
    </source>
</reference>
<evidence type="ECO:0000313" key="1">
    <source>
        <dbReference type="EMBL" id="GAX83442.1"/>
    </source>
</evidence>
<gene>
    <name evidence="1" type="ORF">CEUSTIGMA_g10867.t1</name>
</gene>
<dbReference type="Proteomes" id="UP000232323">
    <property type="component" value="Unassembled WGS sequence"/>
</dbReference>
<sequence length="146" mass="16506">MSVKLQRNNSHSDLQSQLESLRLKVSSDTAEQISKVLESLADIISTRINAIISDGIDSEEEAKMWSCFAEVYQREIEEYRKKGKSVNMSMKQQIFADILVWAEVSRPGYDKLAAEFVTGPHIHDESFQRIGQALAEAKSSRNVTKL</sequence>
<organism evidence="1 2">
    <name type="scientific">Chlamydomonas eustigma</name>
    <dbReference type="NCBI Taxonomy" id="1157962"/>
    <lineage>
        <taxon>Eukaryota</taxon>
        <taxon>Viridiplantae</taxon>
        <taxon>Chlorophyta</taxon>
        <taxon>core chlorophytes</taxon>
        <taxon>Chlorophyceae</taxon>
        <taxon>CS clade</taxon>
        <taxon>Chlamydomonadales</taxon>
        <taxon>Chlamydomonadaceae</taxon>
        <taxon>Chlamydomonas</taxon>
    </lineage>
</organism>
<protein>
    <submittedName>
        <fullName evidence="1">Uncharacterized protein</fullName>
    </submittedName>
</protein>
<dbReference type="AlphaFoldDB" id="A0A250XKJ2"/>
<proteinExistence type="predicted"/>
<comment type="caution">
    <text evidence="1">The sequence shown here is derived from an EMBL/GenBank/DDBJ whole genome shotgun (WGS) entry which is preliminary data.</text>
</comment>
<accession>A0A250XKJ2</accession>
<name>A0A250XKJ2_9CHLO</name>
<keyword evidence="2" id="KW-1185">Reference proteome</keyword>
<evidence type="ECO:0000313" key="2">
    <source>
        <dbReference type="Proteomes" id="UP000232323"/>
    </source>
</evidence>